<feature type="coiled-coil region" evidence="1">
    <location>
        <begin position="38"/>
        <end position="72"/>
    </location>
</feature>
<evidence type="ECO:0000313" key="3">
    <source>
        <dbReference type="Proteomes" id="UP001218218"/>
    </source>
</evidence>
<keyword evidence="3" id="KW-1185">Reference proteome</keyword>
<protein>
    <submittedName>
        <fullName evidence="2">Uncharacterized protein</fullName>
    </submittedName>
</protein>
<keyword evidence="1" id="KW-0175">Coiled coil</keyword>
<dbReference type="PANTHER" id="PTHR21974">
    <property type="entry name" value="RE15880P"/>
    <property type="match status" value="1"/>
</dbReference>
<proteinExistence type="predicted"/>
<sequence length="392" mass="43695">MSTTDTILQNTAYHARLLAALASVDHAPPALVQQDTYIAGLERQARESAARIAELEVQTQKEKGEHEALRDSVARRFAATITGRRERYEARASKEERREYVEALEKEMQHKRQHATLGAMLEEAKAVRHDLQAKVDVYNQTKQELSTLYRRIFDGPTQAFPEDDELEYQLQQAQARYSEIQSCFAPEAQALRLLRAADAALQLCSAQVQEATSDSHWGSKVSCVCSADDNLERHELRVAQRHATQAEMFVQQAMMSCPNVQAVGEITIAHGSFMSDVLFDNIFSDIAFHRKIKASARNVQDVQTNLTTQVDLAQARVNAIEADLKGAADALAHARGALDVFRRRVFESVTQDGLDQHEDTPASPPPQYSAAQMAMLQRSDPPYAHATNGLPL</sequence>
<comment type="caution">
    <text evidence="2">The sequence shown here is derived from an EMBL/GenBank/DDBJ whole genome shotgun (WGS) entry which is preliminary data.</text>
</comment>
<evidence type="ECO:0000256" key="1">
    <source>
        <dbReference type="SAM" id="Coils"/>
    </source>
</evidence>
<reference evidence="2" key="1">
    <citation type="submission" date="2023-03" db="EMBL/GenBank/DDBJ databases">
        <title>Massive genome expansion in bonnet fungi (Mycena s.s.) driven by repeated elements and novel gene families across ecological guilds.</title>
        <authorList>
            <consortium name="Lawrence Berkeley National Laboratory"/>
            <person name="Harder C.B."/>
            <person name="Miyauchi S."/>
            <person name="Viragh M."/>
            <person name="Kuo A."/>
            <person name="Thoen E."/>
            <person name="Andreopoulos B."/>
            <person name="Lu D."/>
            <person name="Skrede I."/>
            <person name="Drula E."/>
            <person name="Henrissat B."/>
            <person name="Morin E."/>
            <person name="Kohler A."/>
            <person name="Barry K."/>
            <person name="LaButti K."/>
            <person name="Morin E."/>
            <person name="Salamov A."/>
            <person name="Lipzen A."/>
            <person name="Mereny Z."/>
            <person name="Hegedus B."/>
            <person name="Baldrian P."/>
            <person name="Stursova M."/>
            <person name="Weitz H."/>
            <person name="Taylor A."/>
            <person name="Grigoriev I.V."/>
            <person name="Nagy L.G."/>
            <person name="Martin F."/>
            <person name="Kauserud H."/>
        </authorList>
    </citation>
    <scope>NUCLEOTIDE SEQUENCE</scope>
    <source>
        <strain evidence="2">CBHHK002</strain>
    </source>
</reference>
<dbReference type="EMBL" id="JARIHO010000011">
    <property type="protein sequence ID" value="KAJ7353142.1"/>
    <property type="molecule type" value="Genomic_DNA"/>
</dbReference>
<accession>A0AAD7EW20</accession>
<evidence type="ECO:0000313" key="2">
    <source>
        <dbReference type="EMBL" id="KAJ7353142.1"/>
    </source>
</evidence>
<name>A0AAD7EW20_9AGAR</name>
<dbReference type="AlphaFoldDB" id="A0AAD7EW20"/>
<dbReference type="Proteomes" id="UP001218218">
    <property type="component" value="Unassembled WGS sequence"/>
</dbReference>
<organism evidence="2 3">
    <name type="scientific">Mycena albidolilacea</name>
    <dbReference type="NCBI Taxonomy" id="1033008"/>
    <lineage>
        <taxon>Eukaryota</taxon>
        <taxon>Fungi</taxon>
        <taxon>Dikarya</taxon>
        <taxon>Basidiomycota</taxon>
        <taxon>Agaricomycotina</taxon>
        <taxon>Agaricomycetes</taxon>
        <taxon>Agaricomycetidae</taxon>
        <taxon>Agaricales</taxon>
        <taxon>Marasmiineae</taxon>
        <taxon>Mycenaceae</taxon>
        <taxon>Mycena</taxon>
    </lineage>
</organism>
<dbReference type="PANTHER" id="PTHR21974:SF2">
    <property type="entry name" value="RE15880P"/>
    <property type="match status" value="1"/>
</dbReference>
<gene>
    <name evidence="2" type="ORF">DFH08DRAFT_987217</name>
</gene>